<dbReference type="Proteomes" id="UP001212997">
    <property type="component" value="Unassembled WGS sequence"/>
</dbReference>
<gene>
    <name evidence="1" type="ORF">NLI96_g8984</name>
</gene>
<name>A0AAD5UWD7_9APHY</name>
<reference evidence="1" key="1">
    <citation type="submission" date="2022-07" db="EMBL/GenBank/DDBJ databases">
        <title>Genome Sequence of Physisporinus lineatus.</title>
        <authorList>
            <person name="Buettner E."/>
        </authorList>
    </citation>
    <scope>NUCLEOTIDE SEQUENCE</scope>
    <source>
        <strain evidence="1">VT162</strain>
    </source>
</reference>
<protein>
    <submittedName>
        <fullName evidence="1">Uncharacterized protein</fullName>
    </submittedName>
</protein>
<evidence type="ECO:0000313" key="2">
    <source>
        <dbReference type="Proteomes" id="UP001212997"/>
    </source>
</evidence>
<keyword evidence="2" id="KW-1185">Reference proteome</keyword>
<dbReference type="EMBL" id="JANAWD010000432">
    <property type="protein sequence ID" value="KAJ3479541.1"/>
    <property type="molecule type" value="Genomic_DNA"/>
</dbReference>
<evidence type="ECO:0000313" key="1">
    <source>
        <dbReference type="EMBL" id="KAJ3479541.1"/>
    </source>
</evidence>
<organism evidence="1 2">
    <name type="scientific">Meripilus lineatus</name>
    <dbReference type="NCBI Taxonomy" id="2056292"/>
    <lineage>
        <taxon>Eukaryota</taxon>
        <taxon>Fungi</taxon>
        <taxon>Dikarya</taxon>
        <taxon>Basidiomycota</taxon>
        <taxon>Agaricomycotina</taxon>
        <taxon>Agaricomycetes</taxon>
        <taxon>Polyporales</taxon>
        <taxon>Meripilaceae</taxon>
        <taxon>Meripilus</taxon>
    </lineage>
</organism>
<dbReference type="AlphaFoldDB" id="A0AAD5UWD7"/>
<sequence length="139" mass="15765">MFTLADTTYLWRDGWCSADISSGLTRIPSSIIVWQTSLFNLPVAGWVYVHQVVPFPPKRDDVVVPNLWFTSTYLWGTLPAKHSTRSLKQVLIESILDVPDVIQLSWDASNIFVVAAISRSDRTRSRFSLVYWHTPPSVG</sequence>
<comment type="caution">
    <text evidence="1">The sequence shown here is derived from an EMBL/GenBank/DDBJ whole genome shotgun (WGS) entry which is preliminary data.</text>
</comment>
<accession>A0AAD5UWD7</accession>
<proteinExistence type="predicted"/>